<evidence type="ECO:0000313" key="6">
    <source>
        <dbReference type="Proteomes" id="UP000614601"/>
    </source>
</evidence>
<gene>
    <name evidence="5" type="ORF">BOKJ2_LOCUS1203</name>
</gene>
<proteinExistence type="predicted"/>
<name>A0A811JTF0_9BILA</name>
<keyword evidence="6" id="KW-1185">Reference proteome</keyword>
<dbReference type="Pfam" id="PF00017">
    <property type="entry name" value="SH2"/>
    <property type="match status" value="1"/>
</dbReference>
<dbReference type="AlphaFoldDB" id="A0A811JTF0"/>
<dbReference type="EMBL" id="CAJFCW020000001">
    <property type="protein sequence ID" value="CAG9082100.1"/>
    <property type="molecule type" value="Genomic_DNA"/>
</dbReference>
<protein>
    <recommendedName>
        <fullName evidence="4">SH2 domain-containing protein</fullName>
    </recommendedName>
</protein>
<accession>A0A811JTF0</accession>
<dbReference type="PROSITE" id="PS50001">
    <property type="entry name" value="SH2"/>
    <property type="match status" value="1"/>
</dbReference>
<evidence type="ECO:0000313" key="5">
    <source>
        <dbReference type="EMBL" id="CAD5206519.1"/>
    </source>
</evidence>
<dbReference type="InterPro" id="IPR011993">
    <property type="entry name" value="PH-like_dom_sf"/>
</dbReference>
<dbReference type="SMART" id="SM00252">
    <property type="entry name" value="SH2"/>
    <property type="match status" value="1"/>
</dbReference>
<organism evidence="5 6">
    <name type="scientific">Bursaphelenchus okinawaensis</name>
    <dbReference type="NCBI Taxonomy" id="465554"/>
    <lineage>
        <taxon>Eukaryota</taxon>
        <taxon>Metazoa</taxon>
        <taxon>Ecdysozoa</taxon>
        <taxon>Nematoda</taxon>
        <taxon>Chromadorea</taxon>
        <taxon>Rhabditida</taxon>
        <taxon>Tylenchina</taxon>
        <taxon>Tylenchomorpha</taxon>
        <taxon>Aphelenchoidea</taxon>
        <taxon>Aphelenchoididae</taxon>
        <taxon>Bursaphelenchus</taxon>
    </lineage>
</organism>
<sequence>MGSLSKPEAITEAISQLDSSGITFSIEYVGNIAVKVSLNSKTVDMQNRIGEICIKTVAREAHKIDNDEQEDLEVSEQVLGALSIQKIEVDLNVTRKSLLIVDSNGIQPKVLQRLDIQNISIVVPGQDLVDDYFCVFAKCVVDNAEERRCFVFYAGEEKADVCRLLFLAFRTARQRIHSHSKSLTPSIDSNDNDKHSKSSTSINSNPGFHKEVDKQRFAEHDTNSRDFEKENFINLTRGLDKEPWYHGFMDRDKAETKVIRNNQFLVRESRNRPNQVILTGMQGSHVKHLCLIDATGKLRTTEREFSTVSALVRYFQGSLRPLSGDQSELILEEPVCRKM</sequence>
<evidence type="ECO:0000259" key="4">
    <source>
        <dbReference type="PROSITE" id="PS50001"/>
    </source>
</evidence>
<dbReference type="SUPFAM" id="SSF50729">
    <property type="entry name" value="PH domain-like"/>
    <property type="match status" value="1"/>
</dbReference>
<comment type="caution">
    <text evidence="5">The sequence shown here is derived from an EMBL/GenBank/DDBJ whole genome shotgun (WGS) entry which is preliminary data.</text>
</comment>
<evidence type="ECO:0000256" key="3">
    <source>
        <dbReference type="SAM" id="MobiDB-lite"/>
    </source>
</evidence>
<dbReference type="Proteomes" id="UP000614601">
    <property type="component" value="Unassembled WGS sequence"/>
</dbReference>
<dbReference type="InterPro" id="IPR036860">
    <property type="entry name" value="SH2_dom_sf"/>
</dbReference>
<dbReference type="Gene3D" id="2.30.29.30">
    <property type="entry name" value="Pleckstrin-homology domain (PH domain)/Phosphotyrosine-binding domain (PTB)"/>
    <property type="match status" value="1"/>
</dbReference>
<evidence type="ECO:0000256" key="1">
    <source>
        <dbReference type="ARBA" id="ARBA00022999"/>
    </source>
</evidence>
<dbReference type="SUPFAM" id="SSF55550">
    <property type="entry name" value="SH2 domain"/>
    <property type="match status" value="1"/>
</dbReference>
<feature type="region of interest" description="Disordered" evidence="3">
    <location>
        <begin position="180"/>
        <end position="211"/>
    </location>
</feature>
<dbReference type="EMBL" id="CAJFDH010000001">
    <property type="protein sequence ID" value="CAD5206519.1"/>
    <property type="molecule type" value="Genomic_DNA"/>
</dbReference>
<dbReference type="Pfam" id="PF00640">
    <property type="entry name" value="PID"/>
    <property type="match status" value="1"/>
</dbReference>
<dbReference type="Gene3D" id="3.30.505.10">
    <property type="entry name" value="SH2 domain"/>
    <property type="match status" value="1"/>
</dbReference>
<reference evidence="5" key="1">
    <citation type="submission" date="2020-09" db="EMBL/GenBank/DDBJ databases">
        <authorList>
            <person name="Kikuchi T."/>
        </authorList>
    </citation>
    <scope>NUCLEOTIDE SEQUENCE</scope>
    <source>
        <strain evidence="5">SH1</strain>
    </source>
</reference>
<dbReference type="InterPro" id="IPR000980">
    <property type="entry name" value="SH2"/>
</dbReference>
<evidence type="ECO:0000256" key="2">
    <source>
        <dbReference type="PROSITE-ProRule" id="PRU00191"/>
    </source>
</evidence>
<dbReference type="OrthoDB" id="9938362at2759"/>
<dbReference type="InterPro" id="IPR006020">
    <property type="entry name" value="PTB/PI_dom"/>
</dbReference>
<feature type="domain" description="SH2" evidence="4">
    <location>
        <begin position="244"/>
        <end position="335"/>
    </location>
</feature>
<keyword evidence="1 2" id="KW-0727">SH2 domain</keyword>
<dbReference type="Proteomes" id="UP000783686">
    <property type="component" value="Unassembled WGS sequence"/>
</dbReference>